<feature type="compositionally biased region" description="Low complexity" evidence="1">
    <location>
        <begin position="144"/>
        <end position="162"/>
    </location>
</feature>
<dbReference type="RefSeq" id="WP_323979683.1">
    <property type="nucleotide sequence ID" value="NZ_JAYKBV010000011.1"/>
</dbReference>
<feature type="chain" id="PRO_5045491874" description="Lipoprotein" evidence="2">
    <location>
        <begin position="27"/>
        <end position="249"/>
    </location>
</feature>
<proteinExistence type="predicted"/>
<evidence type="ECO:0000256" key="1">
    <source>
        <dbReference type="SAM" id="MobiDB-lite"/>
    </source>
</evidence>
<gene>
    <name evidence="3" type="ORF">VJJ49_09160</name>
</gene>
<evidence type="ECO:0008006" key="5">
    <source>
        <dbReference type="Google" id="ProtNLM"/>
    </source>
</evidence>
<keyword evidence="2" id="KW-0732">Signal</keyword>
<reference evidence="3 4" key="1">
    <citation type="submission" date="2023-12" db="EMBL/GenBank/DDBJ databases">
        <title>Genomic sequences of Capnocytophaga and Parvimonas strains.</title>
        <authorList>
            <person name="Watt R.M."/>
            <person name="Wang M."/>
            <person name="Yang T."/>
            <person name="Tong W.M."/>
        </authorList>
    </citation>
    <scope>NUCLEOTIDE SEQUENCE [LARGE SCALE GENOMIC DNA]</scope>
    <source>
        <strain evidence="3 4">CCUG 13156</strain>
    </source>
</reference>
<feature type="region of interest" description="Disordered" evidence="1">
    <location>
        <begin position="143"/>
        <end position="164"/>
    </location>
</feature>
<name>A0ABU5YA80_9FLAO</name>
<evidence type="ECO:0000256" key="2">
    <source>
        <dbReference type="SAM" id="SignalP"/>
    </source>
</evidence>
<evidence type="ECO:0000313" key="4">
    <source>
        <dbReference type="Proteomes" id="UP001324270"/>
    </source>
</evidence>
<accession>A0ABU5YA80</accession>
<dbReference type="Proteomes" id="UP001324270">
    <property type="component" value="Unassembled WGS sequence"/>
</dbReference>
<protein>
    <recommendedName>
        <fullName evidence="5">Lipoprotein</fullName>
    </recommendedName>
</protein>
<dbReference type="PROSITE" id="PS51257">
    <property type="entry name" value="PROKAR_LIPOPROTEIN"/>
    <property type="match status" value="1"/>
</dbReference>
<feature type="signal peptide" evidence="2">
    <location>
        <begin position="1"/>
        <end position="26"/>
    </location>
</feature>
<dbReference type="EMBL" id="JAYKBV010000011">
    <property type="protein sequence ID" value="MEB3040851.1"/>
    <property type="molecule type" value="Genomic_DNA"/>
</dbReference>
<evidence type="ECO:0000313" key="3">
    <source>
        <dbReference type="EMBL" id="MEB3040851.1"/>
    </source>
</evidence>
<sequence>MKKIITKVAAGILGLFLALTSLSCSKEERNKLEGKTDVTVLLRDSDGTPLKEWVVYAFNEFAWGAGSTFHAKESATNAEGKAEFSGLDIKDDQEVYRFVVYYTETKKNIFGKEVSKESLKKVVPVTLKPGESQQVNLTLGVTTNSGNNGNNNNNNNNNNSGNANIVNPGQSKAGTIILINTSRNPYTVEVNGEAYVIEGKTTKRYIGALGTYTVSWKQNSGYVLYPTEGSTEVELTGGQNTKEVRFPNE</sequence>
<organism evidence="3 4">
    <name type="scientific">Capnocytophaga gingivalis</name>
    <dbReference type="NCBI Taxonomy" id="1017"/>
    <lineage>
        <taxon>Bacteria</taxon>
        <taxon>Pseudomonadati</taxon>
        <taxon>Bacteroidota</taxon>
        <taxon>Flavobacteriia</taxon>
        <taxon>Flavobacteriales</taxon>
        <taxon>Flavobacteriaceae</taxon>
        <taxon>Capnocytophaga</taxon>
    </lineage>
</organism>
<keyword evidence="4" id="KW-1185">Reference proteome</keyword>
<comment type="caution">
    <text evidence="3">The sequence shown here is derived from an EMBL/GenBank/DDBJ whole genome shotgun (WGS) entry which is preliminary data.</text>
</comment>